<reference evidence="1 2" key="1">
    <citation type="submission" date="2016-11" db="EMBL/GenBank/DDBJ databases">
        <title>Whole Genome Sequencing of Mucilaginibacter polytrichastri RG4-7(T) isolated from the moss sample.</title>
        <authorList>
            <person name="Li Y."/>
        </authorList>
    </citation>
    <scope>NUCLEOTIDE SEQUENCE [LARGE SCALE GENOMIC DNA]</scope>
    <source>
        <strain evidence="1 2">RG4-7</strain>
    </source>
</reference>
<keyword evidence="2" id="KW-1185">Reference proteome</keyword>
<gene>
    <name evidence="1" type="ORF">RG47T_1218</name>
</gene>
<dbReference type="Proteomes" id="UP000186720">
    <property type="component" value="Unassembled WGS sequence"/>
</dbReference>
<sequence>MKTIISYIAFFIVLLSITACNKVIDLKLDNEDGKLVIEGNITNVPGPQVIKLSSNVSFSSTNTYPPVTGVQVSVSDQNGNNYTFKEAPAGTYTASQLTSVAGNTYTMTVVSNSKTYKASSVMPNFVALDSVVSAKNDFDSKNNKKKITVYYQDQAGIANQYRFVMYVNGVQVKSVFANDDEFTDGNHVSYDLNQDDIDIYPGDKVTVEMQCIDKPVYTYWFTLMQQGFNGPGGSVTPSNPPNNITPTVLGYFSAHTTQTVTITVKP</sequence>
<comment type="caution">
    <text evidence="1">The sequence shown here is derived from an EMBL/GenBank/DDBJ whole genome shotgun (WGS) entry which is preliminary data.</text>
</comment>
<dbReference type="InterPro" id="IPR025345">
    <property type="entry name" value="DUF4249"/>
</dbReference>
<dbReference type="STRING" id="1302689.RG47T_1218"/>
<name>A0A1Q5ZVH7_9SPHI</name>
<evidence type="ECO:0000313" key="1">
    <source>
        <dbReference type="EMBL" id="OKS85772.1"/>
    </source>
</evidence>
<dbReference type="Pfam" id="PF14054">
    <property type="entry name" value="DUF4249"/>
    <property type="match status" value="1"/>
</dbReference>
<evidence type="ECO:0000313" key="2">
    <source>
        <dbReference type="Proteomes" id="UP000186720"/>
    </source>
</evidence>
<evidence type="ECO:0008006" key="3">
    <source>
        <dbReference type="Google" id="ProtNLM"/>
    </source>
</evidence>
<dbReference type="RefSeq" id="WP_074488563.1">
    <property type="nucleotide sequence ID" value="NZ_FPAM01000002.1"/>
</dbReference>
<proteinExistence type="predicted"/>
<organism evidence="1 2">
    <name type="scientific">Mucilaginibacter polytrichastri</name>
    <dbReference type="NCBI Taxonomy" id="1302689"/>
    <lineage>
        <taxon>Bacteria</taxon>
        <taxon>Pseudomonadati</taxon>
        <taxon>Bacteroidota</taxon>
        <taxon>Sphingobacteriia</taxon>
        <taxon>Sphingobacteriales</taxon>
        <taxon>Sphingobacteriaceae</taxon>
        <taxon>Mucilaginibacter</taxon>
    </lineage>
</organism>
<protein>
    <recommendedName>
        <fullName evidence="3">DUF4249 domain-containing protein</fullName>
    </recommendedName>
</protein>
<dbReference type="AlphaFoldDB" id="A0A1Q5ZVH7"/>
<dbReference type="PROSITE" id="PS51257">
    <property type="entry name" value="PROKAR_LIPOPROTEIN"/>
    <property type="match status" value="1"/>
</dbReference>
<dbReference type="EMBL" id="MPPL01000001">
    <property type="protein sequence ID" value="OKS85772.1"/>
    <property type="molecule type" value="Genomic_DNA"/>
</dbReference>
<accession>A0A1Q5ZVH7</accession>
<dbReference type="OrthoDB" id="637707at2"/>